<evidence type="ECO:0000313" key="1">
    <source>
        <dbReference type="EMBL" id="NHO54597.1"/>
    </source>
</evidence>
<dbReference type="NCBIfam" id="TIGR01907">
    <property type="entry name" value="casE_Cse3"/>
    <property type="match status" value="1"/>
</dbReference>
<proteinExistence type="predicted"/>
<organism evidence="1 2">
    <name type="scientific">Acetobacter estunensis</name>
    <dbReference type="NCBI Taxonomy" id="104097"/>
    <lineage>
        <taxon>Bacteria</taxon>
        <taxon>Pseudomonadati</taxon>
        <taxon>Pseudomonadota</taxon>
        <taxon>Alphaproteobacteria</taxon>
        <taxon>Acetobacterales</taxon>
        <taxon>Acetobacteraceae</taxon>
        <taxon>Acetobacter</taxon>
    </lineage>
</organism>
<dbReference type="CDD" id="cd09727">
    <property type="entry name" value="Cas6_I-E"/>
    <property type="match status" value="1"/>
</dbReference>
<dbReference type="Pfam" id="PF08798">
    <property type="entry name" value="CRISPR_assoc"/>
    <property type="match status" value="1"/>
</dbReference>
<dbReference type="Proteomes" id="UP000597459">
    <property type="component" value="Unassembled WGS sequence"/>
</dbReference>
<dbReference type="SMART" id="SM01101">
    <property type="entry name" value="CRISPR_assoc"/>
    <property type="match status" value="1"/>
</dbReference>
<evidence type="ECO:0000313" key="2">
    <source>
        <dbReference type="Proteomes" id="UP000597459"/>
    </source>
</evidence>
<accession>A0A967B6A0</accession>
<name>A0A967B6A0_9PROT</name>
<protein>
    <submittedName>
        <fullName evidence="1">Type I-E CRISPR-associated protein Cas6/Cse3/CasE</fullName>
    </submittedName>
</protein>
<sequence>MSEGFLSRVSLRRDAPVQAIARLLVPEGEGRQHGAAHHLLWTLFGDDAQRSRDFLWRQMDAGRFMVLSMRQPVDAHGLFDIETRDFAPCLKEGSRLRFLLRANATVDRKTPGRARSQRHDVVMDALHRLPSAERGCAREGLVPAVMGAWLERVGDRAGFAPDLETLVIENCDVWRIPRAQGRSQAIFGVVDMTADLTVRAPDIFVPALMRGFGRARAFGCGLMLVRRAS</sequence>
<dbReference type="AlphaFoldDB" id="A0A967B6A0"/>
<dbReference type="SUPFAM" id="SSF117987">
    <property type="entry name" value="CRISPR-associated protein"/>
    <property type="match status" value="1"/>
</dbReference>
<dbReference type="RefSeq" id="WP_166316930.1">
    <property type="nucleotide sequence ID" value="NZ_WOTH01000027.1"/>
</dbReference>
<comment type="caution">
    <text evidence="1">The sequence shown here is derived from an EMBL/GenBank/DDBJ whole genome shotgun (WGS) entry which is preliminary data.</text>
</comment>
<keyword evidence="2" id="KW-1185">Reference proteome</keyword>
<gene>
    <name evidence="1" type="primary">cas6e</name>
    <name evidence="1" type="ORF">GOB87_11675</name>
</gene>
<reference evidence="1" key="1">
    <citation type="submission" date="2019-11" db="EMBL/GenBank/DDBJ databases">
        <title>Description of new Acetobacter species.</title>
        <authorList>
            <person name="Cleenwerck I."/>
            <person name="Sombolestani A.S."/>
        </authorList>
    </citation>
    <scope>NUCLEOTIDE SEQUENCE</scope>
    <source>
        <strain evidence="1">LMG 1626</strain>
    </source>
</reference>
<dbReference type="Gene3D" id="3.30.70.1200">
    <property type="entry name" value="Crispr-associated protein, domain 1"/>
    <property type="match status" value="1"/>
</dbReference>
<dbReference type="InterPro" id="IPR010179">
    <property type="entry name" value="CRISPR-assoc_prot_Cse3"/>
</dbReference>
<dbReference type="Gene3D" id="3.30.70.1210">
    <property type="entry name" value="Crispr-associated protein, domain 2"/>
    <property type="match status" value="1"/>
</dbReference>
<dbReference type="EMBL" id="WOTH01000027">
    <property type="protein sequence ID" value="NHO54597.1"/>
    <property type="molecule type" value="Genomic_DNA"/>
</dbReference>